<dbReference type="InterPro" id="IPR011006">
    <property type="entry name" value="CheY-like_superfamily"/>
</dbReference>
<dbReference type="PROSITE" id="PS50110">
    <property type="entry name" value="RESPONSE_REGULATORY"/>
    <property type="match status" value="1"/>
</dbReference>
<evidence type="ECO:0000313" key="5">
    <source>
        <dbReference type="Proteomes" id="UP001597349"/>
    </source>
</evidence>
<comment type="caution">
    <text evidence="4">The sequence shown here is derived from an EMBL/GenBank/DDBJ whole genome shotgun (WGS) entry which is preliminary data.</text>
</comment>
<gene>
    <name evidence="4" type="ORF">ACFSQT_21135</name>
</gene>
<evidence type="ECO:0000256" key="2">
    <source>
        <dbReference type="PROSITE-ProRule" id="PRU00169"/>
    </source>
</evidence>
<feature type="modified residue" description="4-aspartylphosphate" evidence="2">
    <location>
        <position position="55"/>
    </location>
</feature>
<dbReference type="EMBL" id="JBHUGY010000031">
    <property type="protein sequence ID" value="MFD2055473.1"/>
    <property type="molecule type" value="Genomic_DNA"/>
</dbReference>
<proteinExistence type="predicted"/>
<protein>
    <submittedName>
        <fullName evidence="4">Response regulator transcription factor</fullName>
    </submittedName>
</protein>
<dbReference type="Proteomes" id="UP001597349">
    <property type="component" value="Unassembled WGS sequence"/>
</dbReference>
<reference evidence="5" key="1">
    <citation type="journal article" date="2019" name="Int. J. Syst. Evol. Microbiol.">
        <title>The Global Catalogue of Microorganisms (GCM) 10K type strain sequencing project: providing services to taxonomists for standard genome sequencing and annotation.</title>
        <authorList>
            <consortium name="The Broad Institute Genomics Platform"/>
            <consortium name="The Broad Institute Genome Sequencing Center for Infectious Disease"/>
            <person name="Wu L."/>
            <person name="Ma J."/>
        </authorList>
    </citation>
    <scope>NUCLEOTIDE SEQUENCE [LARGE SCALE GENOMIC DNA]</scope>
    <source>
        <strain evidence="5">CGMCC 1.16226</strain>
    </source>
</reference>
<dbReference type="InterPro" id="IPR001789">
    <property type="entry name" value="Sig_transdc_resp-reg_receiver"/>
</dbReference>
<accession>A0ABW4WHQ4</accession>
<evidence type="ECO:0000256" key="1">
    <source>
        <dbReference type="ARBA" id="ARBA00022553"/>
    </source>
</evidence>
<dbReference type="Pfam" id="PF00072">
    <property type="entry name" value="Response_reg"/>
    <property type="match status" value="1"/>
</dbReference>
<evidence type="ECO:0000313" key="4">
    <source>
        <dbReference type="EMBL" id="MFD2055473.1"/>
    </source>
</evidence>
<dbReference type="InterPro" id="IPR050595">
    <property type="entry name" value="Bact_response_regulator"/>
</dbReference>
<evidence type="ECO:0000259" key="3">
    <source>
        <dbReference type="PROSITE" id="PS50110"/>
    </source>
</evidence>
<dbReference type="PANTHER" id="PTHR44591">
    <property type="entry name" value="STRESS RESPONSE REGULATOR PROTEIN 1"/>
    <property type="match status" value="1"/>
</dbReference>
<organism evidence="4 5">
    <name type="scientific">Mesorhizobium calcicola</name>
    <dbReference type="NCBI Taxonomy" id="1300310"/>
    <lineage>
        <taxon>Bacteria</taxon>
        <taxon>Pseudomonadati</taxon>
        <taxon>Pseudomonadota</taxon>
        <taxon>Alphaproteobacteria</taxon>
        <taxon>Hyphomicrobiales</taxon>
        <taxon>Phyllobacteriaceae</taxon>
        <taxon>Mesorhizobium</taxon>
    </lineage>
</organism>
<keyword evidence="1 2" id="KW-0597">Phosphoprotein</keyword>
<sequence length="124" mass="13784">MTRNAMISIIDDDESVRLATASLVRSLGFIASAFESAEDFLRSSNLENTSCLICDIQMPGMTGIELQDHLIEHGYHIPTILITAFPEERVRKRARETGAIGFFRKPLDSQAMISCIDSVLHGTR</sequence>
<feature type="domain" description="Response regulatory" evidence="3">
    <location>
        <begin position="6"/>
        <end position="120"/>
    </location>
</feature>
<dbReference type="PANTHER" id="PTHR44591:SF25">
    <property type="entry name" value="CHEMOTAXIS TWO-COMPONENT RESPONSE REGULATOR"/>
    <property type="match status" value="1"/>
</dbReference>
<name>A0ABW4WHQ4_9HYPH</name>
<dbReference type="SUPFAM" id="SSF52172">
    <property type="entry name" value="CheY-like"/>
    <property type="match status" value="1"/>
</dbReference>
<keyword evidence="5" id="KW-1185">Reference proteome</keyword>
<dbReference type="Gene3D" id="3.40.50.2300">
    <property type="match status" value="1"/>
</dbReference>
<dbReference type="SMART" id="SM00448">
    <property type="entry name" value="REC"/>
    <property type="match status" value="1"/>
</dbReference>
<dbReference type="RefSeq" id="WP_379021731.1">
    <property type="nucleotide sequence ID" value="NZ_JBHUGY010000031.1"/>
</dbReference>